<feature type="domain" description="Acyltransferase 3" evidence="8">
    <location>
        <begin position="9"/>
        <end position="326"/>
    </location>
</feature>
<reference evidence="9 10" key="1">
    <citation type="submission" date="2019-08" db="EMBL/GenBank/DDBJ databases">
        <title>In-depth cultivation of the pig gut microbiome towards novel bacterial diversity and tailored functional studies.</title>
        <authorList>
            <person name="Wylensek D."/>
            <person name="Hitch T.C.A."/>
            <person name="Clavel T."/>
        </authorList>
    </citation>
    <scope>NUCLEOTIDE SEQUENCE [LARGE SCALE GENOMIC DNA]</scope>
    <source>
        <strain evidence="9 10">CA-Schmier-601-WT-1</strain>
    </source>
</reference>
<dbReference type="RefSeq" id="WP_154434986.1">
    <property type="nucleotide sequence ID" value="NZ_VUNC01000004.1"/>
</dbReference>
<evidence type="ECO:0000313" key="9">
    <source>
        <dbReference type="EMBL" id="MST72638.1"/>
    </source>
</evidence>
<evidence type="ECO:0000313" key="10">
    <source>
        <dbReference type="Proteomes" id="UP000469325"/>
    </source>
</evidence>
<feature type="transmembrane region" description="Helical" evidence="7">
    <location>
        <begin position="276"/>
        <end position="298"/>
    </location>
</feature>
<evidence type="ECO:0000256" key="5">
    <source>
        <dbReference type="ARBA" id="ARBA00022989"/>
    </source>
</evidence>
<protein>
    <submittedName>
        <fullName evidence="9">Acyltransferase</fullName>
    </submittedName>
</protein>
<evidence type="ECO:0000256" key="6">
    <source>
        <dbReference type="ARBA" id="ARBA00023136"/>
    </source>
</evidence>
<feature type="transmembrane region" description="Helical" evidence="7">
    <location>
        <begin position="246"/>
        <end position="264"/>
    </location>
</feature>
<keyword evidence="9" id="KW-0012">Acyltransferase</keyword>
<dbReference type="AlphaFoldDB" id="A0A6N7XN13"/>
<feature type="transmembrane region" description="Helical" evidence="7">
    <location>
        <begin position="162"/>
        <end position="180"/>
    </location>
</feature>
<dbReference type="PANTHER" id="PTHR40074">
    <property type="entry name" value="O-ACETYLTRANSFERASE WECH"/>
    <property type="match status" value="1"/>
</dbReference>
<dbReference type="GO" id="GO:0016413">
    <property type="term" value="F:O-acetyltransferase activity"/>
    <property type="evidence" value="ECO:0007669"/>
    <property type="project" value="TreeGrafter"/>
</dbReference>
<dbReference type="InterPro" id="IPR002656">
    <property type="entry name" value="Acyl_transf_3_dom"/>
</dbReference>
<comment type="subcellular location">
    <subcellularLocation>
        <location evidence="1">Cell membrane</location>
        <topology evidence="1">Multi-pass membrane protein</topology>
    </subcellularLocation>
</comment>
<dbReference type="GO" id="GO:0009246">
    <property type="term" value="P:enterobacterial common antigen biosynthetic process"/>
    <property type="evidence" value="ECO:0007669"/>
    <property type="project" value="TreeGrafter"/>
</dbReference>
<keyword evidence="5 7" id="KW-1133">Transmembrane helix</keyword>
<evidence type="ECO:0000256" key="1">
    <source>
        <dbReference type="ARBA" id="ARBA00004651"/>
    </source>
</evidence>
<feature type="transmembrane region" description="Helical" evidence="7">
    <location>
        <begin position="133"/>
        <end position="150"/>
    </location>
</feature>
<feature type="transmembrane region" description="Helical" evidence="7">
    <location>
        <begin position="87"/>
        <end position="108"/>
    </location>
</feature>
<feature type="transmembrane region" description="Helical" evidence="7">
    <location>
        <begin position="186"/>
        <end position="206"/>
    </location>
</feature>
<sequence>MASSQGKIGYFEWARALGALAIVALHVQVACALSQSLSDAHATSLFVEAEILVPLTRWAVPVFFMISGALLLDPERQMGWRKVGRHVWRLALVLLTFGLAFCLMEQAFDDHALGLAQLGAAVVALLSGDTWDHLWFLYALIDLYLLTPLVRPFVAGASRRELGWVIVGLWAMHCVVHTVNVLSGEYFVYLSSLPYALVYYLAGYWLHRYGRLSRGVVAAGLVSVVACMVLYALPDDAGAGVVLPEHAFMLPYAAMVFLALKRWLDRPVETHPVVALLADYSFGIYVIHPLFGHVIILLGHPMEWPFPLVQVAIFVTGVLGSIAITWLVRRIPLFRGKI</sequence>
<evidence type="ECO:0000256" key="3">
    <source>
        <dbReference type="ARBA" id="ARBA00022475"/>
    </source>
</evidence>
<dbReference type="GO" id="GO:0005886">
    <property type="term" value="C:plasma membrane"/>
    <property type="evidence" value="ECO:0007669"/>
    <property type="project" value="UniProtKB-SubCell"/>
</dbReference>
<comment type="similarity">
    <text evidence="2">Belongs to the acyltransferase 3 family.</text>
</comment>
<keyword evidence="3" id="KW-1003">Cell membrane</keyword>
<keyword evidence="9" id="KW-0808">Transferase</keyword>
<accession>A0A6N7XN13</accession>
<feature type="transmembrane region" description="Helical" evidence="7">
    <location>
        <begin position="58"/>
        <end position="75"/>
    </location>
</feature>
<organism evidence="9 10">
    <name type="scientific">Olsenella porci</name>
    <dbReference type="NCBI Taxonomy" id="2652279"/>
    <lineage>
        <taxon>Bacteria</taxon>
        <taxon>Bacillati</taxon>
        <taxon>Actinomycetota</taxon>
        <taxon>Coriobacteriia</taxon>
        <taxon>Coriobacteriales</taxon>
        <taxon>Atopobiaceae</taxon>
        <taxon>Olsenella</taxon>
    </lineage>
</organism>
<feature type="transmembrane region" description="Helical" evidence="7">
    <location>
        <begin position="304"/>
        <end position="328"/>
    </location>
</feature>
<evidence type="ECO:0000256" key="7">
    <source>
        <dbReference type="SAM" id="Phobius"/>
    </source>
</evidence>
<name>A0A6N7XN13_9ACTN</name>
<dbReference type="Proteomes" id="UP000469325">
    <property type="component" value="Unassembled WGS sequence"/>
</dbReference>
<comment type="caution">
    <text evidence="9">The sequence shown here is derived from an EMBL/GenBank/DDBJ whole genome shotgun (WGS) entry which is preliminary data.</text>
</comment>
<gene>
    <name evidence="9" type="ORF">FYJ68_05905</name>
</gene>
<dbReference type="Pfam" id="PF01757">
    <property type="entry name" value="Acyl_transf_3"/>
    <property type="match status" value="1"/>
</dbReference>
<evidence type="ECO:0000256" key="4">
    <source>
        <dbReference type="ARBA" id="ARBA00022692"/>
    </source>
</evidence>
<evidence type="ECO:0000256" key="2">
    <source>
        <dbReference type="ARBA" id="ARBA00007400"/>
    </source>
</evidence>
<dbReference type="PANTHER" id="PTHR40074:SF2">
    <property type="entry name" value="O-ACETYLTRANSFERASE WECH"/>
    <property type="match status" value="1"/>
</dbReference>
<feature type="transmembrane region" description="Helical" evidence="7">
    <location>
        <begin position="215"/>
        <end position="234"/>
    </location>
</feature>
<proteinExistence type="inferred from homology"/>
<evidence type="ECO:0000259" key="8">
    <source>
        <dbReference type="Pfam" id="PF01757"/>
    </source>
</evidence>
<keyword evidence="4 7" id="KW-0812">Transmembrane</keyword>
<keyword evidence="10" id="KW-1185">Reference proteome</keyword>
<keyword evidence="6 7" id="KW-0472">Membrane</keyword>
<dbReference type="EMBL" id="VUNC01000004">
    <property type="protein sequence ID" value="MST72638.1"/>
    <property type="molecule type" value="Genomic_DNA"/>
</dbReference>